<dbReference type="AlphaFoldDB" id="B4E2Z1"/>
<keyword evidence="5 9" id="KW-0808">Transferase</keyword>
<dbReference type="PANTHER" id="PTHR48012:SF6">
    <property type="entry name" value="MITOGEN-ACTIVATED PROTEIN KINASE KINASE KINASE KINASE 2"/>
    <property type="match status" value="1"/>
</dbReference>
<sequence length="159" mass="17500">MALLRDVSLQDPRDRFELLQRVGAGTYGDVYKARDTVTSELAAVKIVKLDPGDDISSLQQEITILRECRHPNVVAYIGSYLRNDRLWICMEFCGGGSLQEIYHGEARAPGPSRPQPSPTPTPLGYQRGLWALDLGSSPLLPGCVTLREILSISGFSILD</sequence>
<dbReference type="InterPro" id="IPR000719">
    <property type="entry name" value="Prot_kinase_dom"/>
</dbReference>
<feature type="binding site" evidence="7">
    <location>
        <position position="45"/>
    </location>
    <ligand>
        <name>ATP</name>
        <dbReference type="ChEBI" id="CHEBI:30616"/>
    </ligand>
</feature>
<evidence type="ECO:0000256" key="6">
    <source>
        <dbReference type="ARBA" id="ARBA00022840"/>
    </source>
</evidence>
<feature type="domain" description="Protein kinase" evidence="8">
    <location>
        <begin position="16"/>
        <end position="159"/>
    </location>
</feature>
<dbReference type="InterPro" id="IPR011009">
    <property type="entry name" value="Kinase-like_dom_sf"/>
</dbReference>
<dbReference type="GO" id="GO:0004674">
    <property type="term" value="F:protein serine/threonine kinase activity"/>
    <property type="evidence" value="ECO:0007669"/>
    <property type="project" value="UniProtKB-KW"/>
</dbReference>
<keyword evidence="3" id="KW-0723">Serine/threonine-protein kinase</keyword>
<evidence type="ECO:0000256" key="5">
    <source>
        <dbReference type="ARBA" id="ARBA00022777"/>
    </source>
</evidence>
<keyword evidence="6 7" id="KW-0067">ATP-binding</keyword>
<evidence type="ECO:0000256" key="2">
    <source>
        <dbReference type="ARBA" id="ARBA00012513"/>
    </source>
</evidence>
<dbReference type="SMART" id="SM00220">
    <property type="entry name" value="S_TKc"/>
    <property type="match status" value="1"/>
</dbReference>
<accession>B4E2Z1</accession>
<evidence type="ECO:0000256" key="7">
    <source>
        <dbReference type="PROSITE-ProRule" id="PRU10141"/>
    </source>
</evidence>
<organism evidence="9">
    <name type="scientific">Homo sapiens</name>
    <name type="common">Human</name>
    <dbReference type="NCBI Taxonomy" id="9606"/>
    <lineage>
        <taxon>Eukaryota</taxon>
        <taxon>Metazoa</taxon>
        <taxon>Chordata</taxon>
        <taxon>Craniata</taxon>
        <taxon>Vertebrata</taxon>
        <taxon>Euteleostomi</taxon>
        <taxon>Mammalia</taxon>
        <taxon>Eutheria</taxon>
        <taxon>Euarchontoglires</taxon>
        <taxon>Primates</taxon>
        <taxon>Haplorrhini</taxon>
        <taxon>Catarrhini</taxon>
        <taxon>Hominidae</taxon>
        <taxon>Homo</taxon>
    </lineage>
</organism>
<comment type="similarity">
    <text evidence="1">Belongs to the protein kinase superfamily. STE Ser/Thr protein kinase family. STE20 subfamily.</text>
</comment>
<proteinExistence type="evidence at transcript level"/>
<dbReference type="SUPFAM" id="SSF56112">
    <property type="entry name" value="Protein kinase-like (PK-like)"/>
    <property type="match status" value="1"/>
</dbReference>
<dbReference type="PeptideAtlas" id="B4E2Z1"/>
<evidence type="ECO:0000313" key="9">
    <source>
        <dbReference type="EMBL" id="BAG65303.1"/>
    </source>
</evidence>
<dbReference type="GO" id="GO:0005524">
    <property type="term" value="F:ATP binding"/>
    <property type="evidence" value="ECO:0007669"/>
    <property type="project" value="UniProtKB-UniRule"/>
</dbReference>
<evidence type="ECO:0000256" key="4">
    <source>
        <dbReference type="ARBA" id="ARBA00022741"/>
    </source>
</evidence>
<name>B4E2Z1_HUMAN</name>
<keyword evidence="5 9" id="KW-0418">Kinase</keyword>
<dbReference type="InterPro" id="IPR017441">
    <property type="entry name" value="Protein_kinase_ATP_BS"/>
</dbReference>
<dbReference type="EMBL" id="AK304495">
    <property type="protein sequence ID" value="BAG65303.1"/>
    <property type="molecule type" value="mRNA"/>
</dbReference>
<dbReference type="InterPro" id="IPR050629">
    <property type="entry name" value="STE20/SPS1-PAK"/>
</dbReference>
<evidence type="ECO:0000256" key="1">
    <source>
        <dbReference type="ARBA" id="ARBA00008874"/>
    </source>
</evidence>
<reference evidence="9" key="1">
    <citation type="submission" date="2007-10" db="EMBL/GenBank/DDBJ databases">
        <title>NEDO human cDNA sequencing project focused on splicing variants.</title>
        <authorList>
            <person name="Wakamatsu A."/>
            <person name="Yamamoto J."/>
            <person name="Kimura K."/>
            <person name="Ishii S."/>
            <person name="Watanabe K."/>
            <person name="Sugiyama A."/>
            <person name="Murakawa K."/>
            <person name="Kaida T."/>
            <person name="Tsuchiya K."/>
            <person name="Fukuzumi Y."/>
            <person name="Kumagai A."/>
            <person name="Oishi Y."/>
            <person name="Yamamoto S."/>
            <person name="Ono Y."/>
            <person name="Komori Y."/>
            <person name="Yamazaki M."/>
            <person name="Kisu Y."/>
            <person name="Nishikawa T."/>
            <person name="Sugano S."/>
            <person name="Nomura N."/>
            <person name="Isogai T."/>
        </authorList>
    </citation>
    <scope>NUCLEOTIDE SEQUENCE</scope>
    <source>
        <tissue evidence="9">Uterus</tissue>
    </source>
</reference>
<dbReference type="EC" id="2.7.11.1" evidence="2"/>
<evidence type="ECO:0000259" key="8">
    <source>
        <dbReference type="PROSITE" id="PS50011"/>
    </source>
</evidence>
<dbReference type="Gene3D" id="1.10.510.10">
    <property type="entry name" value="Transferase(Phosphotransferase) domain 1"/>
    <property type="match status" value="1"/>
</dbReference>
<keyword evidence="4 7" id="KW-0547">Nucleotide-binding</keyword>
<protein>
    <recommendedName>
        <fullName evidence="2">non-specific serine/threonine protein kinase</fullName>
        <ecNumber evidence="2">2.7.11.1</ecNumber>
    </recommendedName>
</protein>
<dbReference type="PROSITE" id="PS00107">
    <property type="entry name" value="PROTEIN_KINASE_ATP"/>
    <property type="match status" value="1"/>
</dbReference>
<dbReference type="GO" id="GO:0035556">
    <property type="term" value="P:intracellular signal transduction"/>
    <property type="evidence" value="ECO:0007669"/>
    <property type="project" value="UniProtKB-ARBA"/>
</dbReference>
<dbReference type="PROSITE" id="PS50011">
    <property type="entry name" value="PROTEIN_KINASE_DOM"/>
    <property type="match status" value="1"/>
</dbReference>
<evidence type="ECO:0000256" key="3">
    <source>
        <dbReference type="ARBA" id="ARBA00022527"/>
    </source>
</evidence>
<dbReference type="PANTHER" id="PTHR48012">
    <property type="entry name" value="STERILE20-LIKE KINASE, ISOFORM B-RELATED"/>
    <property type="match status" value="1"/>
</dbReference>
<dbReference type="Pfam" id="PF00069">
    <property type="entry name" value="Pkinase"/>
    <property type="match status" value="1"/>
</dbReference>